<dbReference type="PANTHER" id="PTHR21198">
    <property type="entry name" value="GLUTAMATE RACEMASE"/>
    <property type="match status" value="1"/>
</dbReference>
<evidence type="ECO:0008006" key="4">
    <source>
        <dbReference type="Google" id="ProtNLM"/>
    </source>
</evidence>
<dbReference type="InterPro" id="IPR033134">
    <property type="entry name" value="Asp/Glu_racemase_AS_2"/>
</dbReference>
<dbReference type="EMBL" id="QDKL01000003">
    <property type="protein sequence ID" value="RZF20738.1"/>
    <property type="molecule type" value="Genomic_DNA"/>
</dbReference>
<dbReference type="InterPro" id="IPR001920">
    <property type="entry name" value="Asp/Glu_race"/>
</dbReference>
<name>A0ABY0ICQ6_9BACT</name>
<organism evidence="2 3">
    <name type="scientific">Halobacteriovorax vibrionivorans</name>
    <dbReference type="NCBI Taxonomy" id="2152716"/>
    <lineage>
        <taxon>Bacteria</taxon>
        <taxon>Pseudomonadati</taxon>
        <taxon>Bdellovibrionota</taxon>
        <taxon>Bacteriovoracia</taxon>
        <taxon>Bacteriovoracales</taxon>
        <taxon>Halobacteriovoraceae</taxon>
        <taxon>Halobacteriovorax</taxon>
    </lineage>
</organism>
<dbReference type="PROSITE" id="PS00924">
    <property type="entry name" value="ASP_GLU_RACEMASE_2"/>
    <property type="match status" value="1"/>
</dbReference>
<sequence length="263" mass="30258">MKIGIFDSGIGGLSVLKEVAHYMDRYDIYYLADRLNAPYGNKTKQEVYSYCEAIVNEFLSIDIDTILIACNSATAMAIDELRSNFPQIRFFGIEPFINVINLRPELISKRGVCLTTQLTADSNRFKYLQQKYDANHTLEYRTSKMLAKLIEEAFDSGRLDTHKIEEEIKSSVFTKSTKDSFDYIILGCTHYPFVSEVFEKVLGTTSISPCAHVAKHMASCLVNKLDETQEIRDYFYFRDTSKAATKEQWRIVKKENLKGFPFF</sequence>
<dbReference type="RefSeq" id="WP_115362861.1">
    <property type="nucleotide sequence ID" value="NZ_QDKL01000003.1"/>
</dbReference>
<accession>A0ABY0ICQ6</accession>
<dbReference type="Proteomes" id="UP000443582">
    <property type="component" value="Unassembled WGS sequence"/>
</dbReference>
<reference evidence="3" key="1">
    <citation type="journal article" date="2019" name="Int. J. Syst. Evol. Microbiol.">
        <title>Halobacteriovorax valvorus sp. nov., a novel prokaryotic predator isolated from coastal seawater of China.</title>
        <authorList>
            <person name="Chen M.-X."/>
        </authorList>
    </citation>
    <scope>NUCLEOTIDE SEQUENCE [LARGE SCALE GENOMIC DNA]</scope>
    <source>
        <strain evidence="3">BL9</strain>
    </source>
</reference>
<dbReference type="Pfam" id="PF01177">
    <property type="entry name" value="Asp_Glu_race"/>
    <property type="match status" value="1"/>
</dbReference>
<protein>
    <recommendedName>
        <fullName evidence="4">Glutamate racemase</fullName>
    </recommendedName>
</protein>
<evidence type="ECO:0000313" key="2">
    <source>
        <dbReference type="EMBL" id="RZF20738.1"/>
    </source>
</evidence>
<dbReference type="PANTHER" id="PTHR21198:SF3">
    <property type="entry name" value="GLUTAMATE RACEMASE"/>
    <property type="match status" value="1"/>
</dbReference>
<dbReference type="InterPro" id="IPR015942">
    <property type="entry name" value="Asp/Glu/hydantoin_racemase"/>
</dbReference>
<dbReference type="SUPFAM" id="SSF53681">
    <property type="entry name" value="Aspartate/glutamate racemase"/>
    <property type="match status" value="2"/>
</dbReference>
<evidence type="ECO:0000256" key="1">
    <source>
        <dbReference type="ARBA" id="ARBA00023235"/>
    </source>
</evidence>
<keyword evidence="3" id="KW-1185">Reference proteome</keyword>
<keyword evidence="1" id="KW-0413">Isomerase</keyword>
<evidence type="ECO:0000313" key="3">
    <source>
        <dbReference type="Proteomes" id="UP000443582"/>
    </source>
</evidence>
<proteinExistence type="predicted"/>
<comment type="caution">
    <text evidence="2">The sequence shown here is derived from an EMBL/GenBank/DDBJ whole genome shotgun (WGS) entry which is preliminary data.</text>
</comment>
<dbReference type="Gene3D" id="3.40.50.1860">
    <property type="match status" value="2"/>
</dbReference>
<gene>
    <name evidence="2" type="ORF">DAY19_12190</name>
</gene>